<evidence type="ECO:0000256" key="1">
    <source>
        <dbReference type="SAM" id="Phobius"/>
    </source>
</evidence>
<reference evidence="2 3" key="1">
    <citation type="journal article" date="2016" name="Nat. Commun.">
        <title>Thousands of microbial genomes shed light on interconnected biogeochemical processes in an aquifer system.</title>
        <authorList>
            <person name="Anantharaman K."/>
            <person name="Brown C.T."/>
            <person name="Hug L.A."/>
            <person name="Sharon I."/>
            <person name="Castelle C.J."/>
            <person name="Probst A.J."/>
            <person name="Thomas B.C."/>
            <person name="Singh A."/>
            <person name="Wilkins M.J."/>
            <person name="Karaoz U."/>
            <person name="Brodie E.L."/>
            <person name="Williams K.H."/>
            <person name="Hubbard S.S."/>
            <person name="Banfield J.F."/>
        </authorList>
    </citation>
    <scope>NUCLEOTIDE SEQUENCE [LARGE SCALE GENOMIC DNA]</scope>
</reference>
<sequence>MKRLSTYITYLFIATIVLDGLNRFALAQDSDPVIPNPLTADTLQELLDRLLTLLLIFSTPILVLLIAWAGFNYIVGGASPERRQSALNIVKYAVVGYIIIIGARVLVSILKSVI</sequence>
<feature type="transmembrane region" description="Helical" evidence="1">
    <location>
        <begin position="51"/>
        <end position="71"/>
    </location>
</feature>
<dbReference type="InterPro" id="IPR043993">
    <property type="entry name" value="T4SS_pilin"/>
</dbReference>
<evidence type="ECO:0000313" key="3">
    <source>
        <dbReference type="Proteomes" id="UP000179153"/>
    </source>
</evidence>
<name>A0A1G2HEH6_9BACT</name>
<proteinExistence type="predicted"/>
<protein>
    <submittedName>
        <fullName evidence="2">Uncharacterized protein</fullName>
    </submittedName>
</protein>
<gene>
    <name evidence="2" type="ORF">A2932_00825</name>
</gene>
<evidence type="ECO:0000313" key="2">
    <source>
        <dbReference type="EMBL" id="OGZ60886.1"/>
    </source>
</evidence>
<dbReference type="EMBL" id="MHOI01000034">
    <property type="protein sequence ID" value="OGZ60886.1"/>
    <property type="molecule type" value="Genomic_DNA"/>
</dbReference>
<keyword evidence="1" id="KW-0472">Membrane</keyword>
<dbReference type="STRING" id="1802163.A2932_00825"/>
<dbReference type="Pfam" id="PF18895">
    <property type="entry name" value="T4SS_pilin"/>
    <property type="match status" value="1"/>
</dbReference>
<keyword evidence="1" id="KW-1133">Transmembrane helix</keyword>
<dbReference type="Proteomes" id="UP000179153">
    <property type="component" value="Unassembled WGS sequence"/>
</dbReference>
<accession>A0A1G2HEH6</accession>
<dbReference type="AlphaFoldDB" id="A0A1G2HEH6"/>
<feature type="transmembrane region" description="Helical" evidence="1">
    <location>
        <begin position="92"/>
        <end position="110"/>
    </location>
</feature>
<keyword evidence="1" id="KW-0812">Transmembrane</keyword>
<organism evidence="2 3">
    <name type="scientific">Candidatus Spechtbacteria bacterium RIFCSPLOWO2_01_FULL_46_10</name>
    <dbReference type="NCBI Taxonomy" id="1802163"/>
    <lineage>
        <taxon>Bacteria</taxon>
        <taxon>Candidatus Spechtiibacteriota</taxon>
    </lineage>
</organism>
<comment type="caution">
    <text evidence="2">The sequence shown here is derived from an EMBL/GenBank/DDBJ whole genome shotgun (WGS) entry which is preliminary data.</text>
</comment>